<gene>
    <name evidence="1" type="ORF">HERILL_LOCUS1155</name>
</gene>
<protein>
    <recommendedName>
        <fullName evidence="3">Prohormone-3</fullName>
    </recommendedName>
</protein>
<dbReference type="OrthoDB" id="4321958at2759"/>
<organism evidence="1 2">
    <name type="scientific">Hermetia illucens</name>
    <name type="common">Black soldier fly</name>
    <dbReference type="NCBI Taxonomy" id="343691"/>
    <lineage>
        <taxon>Eukaryota</taxon>
        <taxon>Metazoa</taxon>
        <taxon>Ecdysozoa</taxon>
        <taxon>Arthropoda</taxon>
        <taxon>Hexapoda</taxon>
        <taxon>Insecta</taxon>
        <taxon>Pterygota</taxon>
        <taxon>Neoptera</taxon>
        <taxon>Endopterygota</taxon>
        <taxon>Diptera</taxon>
        <taxon>Brachycera</taxon>
        <taxon>Stratiomyomorpha</taxon>
        <taxon>Stratiomyidae</taxon>
        <taxon>Hermetiinae</taxon>
        <taxon>Hermetia</taxon>
    </lineage>
</organism>
<dbReference type="FunCoup" id="A0A7R8UBV2">
    <property type="interactions" value="2"/>
</dbReference>
<sequence>MLANMGYGNHGGGLHQFLQNEGYIEDEPVIEDEPCYGRHCTANEHCCQGSVCVDVDGGPGVCLFAYGRKLGELCRRDADCEAGLVCDNVGTNGNMICRAPMAIAKQYAEECSTSNECDITRGLCCQLQRRHRQAARKICSYFKDPLICIGTVAIDQIKHEVQHTAGEKRITSPYKHGLP</sequence>
<dbReference type="AlphaFoldDB" id="A0A7R8UBV2"/>
<reference evidence="1 2" key="1">
    <citation type="submission" date="2020-11" db="EMBL/GenBank/DDBJ databases">
        <authorList>
            <person name="Wallbank WR R."/>
            <person name="Pardo Diaz C."/>
            <person name="Kozak K."/>
            <person name="Martin S."/>
            <person name="Jiggins C."/>
            <person name="Moest M."/>
            <person name="Warren A I."/>
            <person name="Generalovic N T."/>
            <person name="Byers J.R.P. K."/>
            <person name="Montejo-Kovacevich G."/>
            <person name="Yen C E."/>
        </authorList>
    </citation>
    <scope>NUCLEOTIDE SEQUENCE [LARGE SCALE GENOMIC DNA]</scope>
</reference>
<proteinExistence type="predicted"/>
<dbReference type="EMBL" id="LR899009">
    <property type="protein sequence ID" value="CAD7077847.1"/>
    <property type="molecule type" value="Genomic_DNA"/>
</dbReference>
<evidence type="ECO:0008006" key="3">
    <source>
        <dbReference type="Google" id="ProtNLM"/>
    </source>
</evidence>
<keyword evidence="2" id="KW-1185">Reference proteome</keyword>
<accession>A0A7R8UBV2</accession>
<name>A0A7R8UBV2_HERIL</name>
<dbReference type="Proteomes" id="UP000594454">
    <property type="component" value="Chromosome 1"/>
</dbReference>
<dbReference type="InParanoid" id="A0A7R8UBV2"/>
<evidence type="ECO:0000313" key="2">
    <source>
        <dbReference type="Proteomes" id="UP000594454"/>
    </source>
</evidence>
<evidence type="ECO:0000313" key="1">
    <source>
        <dbReference type="EMBL" id="CAD7077847.1"/>
    </source>
</evidence>